<feature type="compositionally biased region" description="Basic and acidic residues" evidence="1">
    <location>
        <begin position="111"/>
        <end position="125"/>
    </location>
</feature>
<feature type="compositionally biased region" description="Low complexity" evidence="1">
    <location>
        <begin position="68"/>
        <end position="80"/>
    </location>
</feature>
<evidence type="ECO:0000256" key="2">
    <source>
        <dbReference type="SAM" id="SignalP"/>
    </source>
</evidence>
<evidence type="ECO:0000256" key="1">
    <source>
        <dbReference type="SAM" id="MobiDB-lite"/>
    </source>
</evidence>
<dbReference type="AlphaFoldDB" id="A0A662ZKJ6"/>
<evidence type="ECO:0000313" key="3">
    <source>
        <dbReference type="EMBL" id="SFP62631.1"/>
    </source>
</evidence>
<gene>
    <name evidence="3" type="ORF">SAMN02910344_01903</name>
</gene>
<feature type="compositionally biased region" description="Polar residues" evidence="1">
    <location>
        <begin position="172"/>
        <end position="183"/>
    </location>
</feature>
<feature type="compositionally biased region" description="Basic and acidic residues" evidence="1">
    <location>
        <begin position="205"/>
        <end position="214"/>
    </location>
</feature>
<accession>A0A662ZKJ6</accession>
<name>A0A662ZKJ6_9GAMM</name>
<feature type="region of interest" description="Disordered" evidence="1">
    <location>
        <begin position="45"/>
        <end position="279"/>
    </location>
</feature>
<feature type="compositionally biased region" description="Polar residues" evidence="1">
    <location>
        <begin position="55"/>
        <end position="67"/>
    </location>
</feature>
<keyword evidence="2" id="KW-0732">Signal</keyword>
<evidence type="ECO:0000313" key="4">
    <source>
        <dbReference type="Proteomes" id="UP000243745"/>
    </source>
</evidence>
<dbReference type="Proteomes" id="UP000243745">
    <property type="component" value="Unassembled WGS sequence"/>
</dbReference>
<proteinExistence type="predicted"/>
<dbReference type="EMBL" id="FOXF01000045">
    <property type="protein sequence ID" value="SFP62631.1"/>
    <property type="molecule type" value="Genomic_DNA"/>
</dbReference>
<organism evidence="3 4">
    <name type="scientific">Ruminobacter amylophilus</name>
    <dbReference type="NCBI Taxonomy" id="867"/>
    <lineage>
        <taxon>Bacteria</taxon>
        <taxon>Pseudomonadati</taxon>
        <taxon>Pseudomonadota</taxon>
        <taxon>Gammaproteobacteria</taxon>
        <taxon>Aeromonadales</taxon>
        <taxon>Succinivibrionaceae</taxon>
        <taxon>Ruminobacter</taxon>
    </lineage>
</organism>
<feature type="chain" id="PRO_5024986383" evidence="2">
    <location>
        <begin position="24"/>
        <end position="557"/>
    </location>
</feature>
<feature type="signal peptide" evidence="2">
    <location>
        <begin position="1"/>
        <end position="23"/>
    </location>
</feature>
<sequence length="557" mass="60876">MLKKVVKNSFLLGISFSCGLACAVEEQLAEAPSLDAEVTDRIEVDAAEYKDTEGSLLSNSPRSQEVRASQSDASADGGASFENAEKTQADTDTVSEEIRKNTEAVSVSVSEAEKSAADIAEKAPQKNDVSVSVEKTDEKPEAGKNTAEVSSPEKNSDKKASAEGVIQPENGAENSVKSETQQVPAEKENSRDSAAEAAAVSAVKTGRDSAEAKNEPSSVSGAESNDKKAETGAVSQAPEKTGDSGGKKASQPQTENNGTAEVQSPQTQNDAAGSENSAESHPIYDILKKRQQSSFVNPNLYSRDYLSEMYLPYFYNTYELPQDLSPYITLRTVRLDKKGAVLVYDIGTADALGPMDFDGTPEDNKTLNLFCRIALNEGILHRLDKIVLVFYHDDRDYSEVSLDYLKCTGKEPLLVEKSVLSHESVRLDDEFIYAYESEPEGPLSADYLKKRFAPFALKRIGEKFDRIENNPIMTATDDSSLVVLLSVNPKDAAKVKQADFVAGRIDRTCSIDTYGKWILPRIHELRYVYHESGSEKVIKEIVVTDKACRAVRSQLKR</sequence>
<protein>
    <submittedName>
        <fullName evidence="3">Uncharacterized protein</fullName>
    </submittedName>
</protein>
<dbReference type="OrthoDB" id="10011577at2"/>
<keyword evidence="4" id="KW-1185">Reference proteome</keyword>
<feature type="compositionally biased region" description="Polar residues" evidence="1">
    <location>
        <begin position="250"/>
        <end position="279"/>
    </location>
</feature>
<dbReference type="RefSeq" id="WP_093143168.1">
    <property type="nucleotide sequence ID" value="NZ_FOXF01000045.1"/>
</dbReference>
<feature type="compositionally biased region" description="Basic and acidic residues" evidence="1">
    <location>
        <begin position="185"/>
        <end position="194"/>
    </location>
</feature>
<dbReference type="PROSITE" id="PS51257">
    <property type="entry name" value="PROKAR_LIPOPROTEIN"/>
    <property type="match status" value="1"/>
</dbReference>
<reference evidence="3 4" key="1">
    <citation type="submission" date="2016-10" db="EMBL/GenBank/DDBJ databases">
        <authorList>
            <person name="Varghese N."/>
            <person name="Submissions S."/>
        </authorList>
    </citation>
    <scope>NUCLEOTIDE SEQUENCE [LARGE SCALE GENOMIC DNA]</scope>
    <source>
        <strain evidence="3 4">DSM 1361</strain>
    </source>
</reference>